<dbReference type="Pfam" id="PF15579">
    <property type="entry name" value="Imm52"/>
    <property type="match status" value="1"/>
</dbReference>
<evidence type="ECO:0000313" key="2">
    <source>
        <dbReference type="EMBL" id="QJQ03519.1"/>
    </source>
</evidence>
<dbReference type="Proteomes" id="UP000501648">
    <property type="component" value="Chromosome"/>
</dbReference>
<dbReference type="RefSeq" id="WP_017449939.1">
    <property type="nucleotide sequence ID" value="NZ_CP008956.1"/>
</dbReference>
<name>A0A6M3ZXW7_9BURK</name>
<dbReference type="EMBL" id="CP008956">
    <property type="protein sequence ID" value="QJQ03519.1"/>
    <property type="molecule type" value="Genomic_DNA"/>
</dbReference>
<proteinExistence type="predicted"/>
<gene>
    <name evidence="2" type="ORF">C798_25765</name>
</gene>
<dbReference type="AlphaFoldDB" id="A0A6M3ZXW7"/>
<dbReference type="InterPro" id="IPR028969">
    <property type="entry name" value="Imm52"/>
</dbReference>
<protein>
    <recommendedName>
        <fullName evidence="1">Immunity protein 52 domain-containing protein</fullName>
    </recommendedName>
</protein>
<evidence type="ECO:0000259" key="1">
    <source>
        <dbReference type="Pfam" id="PF15579"/>
    </source>
</evidence>
<reference evidence="2 3" key="1">
    <citation type="journal article" date="2012" name="J. Bacteriol.">
        <title>Genome sequence of the pathogenic Herbaspirillum seropedicae strain Os34, isolated from rice roots.</title>
        <authorList>
            <person name="Ye W."/>
            <person name="Ye S."/>
            <person name="Liu J."/>
            <person name="Chang S."/>
            <person name="Chen M."/>
            <person name="Zhu B."/>
            <person name="Guo L."/>
            <person name="An Q."/>
        </authorList>
    </citation>
    <scope>NUCLEOTIDE SEQUENCE [LARGE SCALE GENOMIC DNA]</scope>
    <source>
        <strain evidence="2 3">Os34</strain>
    </source>
</reference>
<organism evidence="2 3">
    <name type="scientific">Herbaspirillum rubrisubalbicans Os34</name>
    <dbReference type="NCBI Taxonomy" id="1235827"/>
    <lineage>
        <taxon>Bacteria</taxon>
        <taxon>Pseudomonadati</taxon>
        <taxon>Pseudomonadota</taxon>
        <taxon>Betaproteobacteria</taxon>
        <taxon>Burkholderiales</taxon>
        <taxon>Oxalobacteraceae</taxon>
        <taxon>Herbaspirillum</taxon>
    </lineage>
</organism>
<accession>A0A6M3ZXW7</accession>
<feature type="domain" description="Immunity protein 52" evidence="1">
    <location>
        <begin position="63"/>
        <end position="234"/>
    </location>
</feature>
<evidence type="ECO:0000313" key="3">
    <source>
        <dbReference type="Proteomes" id="UP000501648"/>
    </source>
</evidence>
<sequence>MDIKFTYRYEQSTLPDVSGQLKMLWRTAVLLDQVGVPMADWCPPADTPENSLRNKAFDDGGPSQAALAIFKEEDKDRDEKDVRSMAVWNGLIEEGSILMNHTLVVREYPSKSTFSLQSTSVPALMEKSKMIQVVKGLLEIWPAPFISVTDPPYDAIHKVFDDRPGVGWMLYLPKVIKASQVPEAQELIPVEDSTGKQKGTIVVSILDEPFSVQNEEHIKVATSIEIRLVEQDLLPRRSEM</sequence>